<evidence type="ECO:0000313" key="1">
    <source>
        <dbReference type="EMBL" id="KAJ3527498.1"/>
    </source>
</evidence>
<dbReference type="EMBL" id="JANRMS010001550">
    <property type="protein sequence ID" value="KAJ3527498.1"/>
    <property type="molecule type" value="Genomic_DNA"/>
</dbReference>
<comment type="caution">
    <text evidence="1">The sequence shown here is derived from an EMBL/GenBank/DDBJ whole genome shotgun (WGS) entry which is preliminary data.</text>
</comment>
<keyword evidence="2" id="KW-1185">Reference proteome</keyword>
<name>A0ACC1RX14_9HYPO</name>
<proteinExistence type="predicted"/>
<protein>
    <submittedName>
        <fullName evidence="1">Uncharacterized protein</fullName>
    </submittedName>
</protein>
<reference evidence="1" key="1">
    <citation type="submission" date="2022-08" db="EMBL/GenBank/DDBJ databases">
        <title>Genome Sequence of Fusarium decemcellulare.</title>
        <authorList>
            <person name="Buettner E."/>
        </authorList>
    </citation>
    <scope>NUCLEOTIDE SEQUENCE</scope>
    <source>
        <strain evidence="1">Babe19</strain>
    </source>
</reference>
<gene>
    <name evidence="1" type="ORF">NM208_g10672</name>
</gene>
<dbReference type="Proteomes" id="UP001148629">
    <property type="component" value="Unassembled WGS sequence"/>
</dbReference>
<sequence>MFNYLKDTTPTGGFDNGWWGTIQGADAFLRAYGHCDAVDGISTCNLSTSQKAAGSSVQSGGIMVGSILAVYINKALGRRWSLVITGFVSLLGVLIEMTSAVGSPRFSQFVVGKTVASVAMGLSANIVPIYLSETSTASARGFAISMYQNVLIIGFCLAGGIVYATAKRDDAASYLIPIGLQFVAPVAMILFSPFLPESPRWLVWNRRHEDAIVSSTRLFGTDSNNFDAAKYVNDLKIVFEAEMANPENSKWADLFHGPDFRRLLIAIGVQCWQQAQGSGYIINYMVSFLQDSGVRNIFPFMMGLNLVYYGGILSGHYLPDRFGRRPVIINSSIFNAIFMLAIASVNTAVSPSTSSSGSASVALLFLWQVSFGALSPVVWIICTEAAPTRNRERVLSVALFFGFGVSLMITSVSPYVQDKGYGNLGSRIGFIWGAASVIAAVWSFFLVPESKGLSLEQLDYLYEEKVSPREFGKFTFASAVLPHQKSLRQSGDFDAELDGQVASNKGQSPATAAQ</sequence>
<organism evidence="1 2">
    <name type="scientific">Fusarium decemcellulare</name>
    <dbReference type="NCBI Taxonomy" id="57161"/>
    <lineage>
        <taxon>Eukaryota</taxon>
        <taxon>Fungi</taxon>
        <taxon>Dikarya</taxon>
        <taxon>Ascomycota</taxon>
        <taxon>Pezizomycotina</taxon>
        <taxon>Sordariomycetes</taxon>
        <taxon>Hypocreomycetidae</taxon>
        <taxon>Hypocreales</taxon>
        <taxon>Nectriaceae</taxon>
        <taxon>Fusarium</taxon>
        <taxon>Fusarium decemcellulare species complex</taxon>
    </lineage>
</organism>
<accession>A0ACC1RX14</accession>
<evidence type="ECO:0000313" key="2">
    <source>
        <dbReference type="Proteomes" id="UP001148629"/>
    </source>
</evidence>